<protein>
    <submittedName>
        <fullName evidence="1">Uncharacterized protein</fullName>
    </submittedName>
</protein>
<dbReference type="EMBL" id="BQNB010013603">
    <property type="protein sequence ID" value="GJT17984.1"/>
    <property type="molecule type" value="Genomic_DNA"/>
</dbReference>
<evidence type="ECO:0000313" key="1">
    <source>
        <dbReference type="EMBL" id="GJT17984.1"/>
    </source>
</evidence>
<proteinExistence type="predicted"/>
<accession>A0ABQ5BY93</accession>
<keyword evidence="2" id="KW-1185">Reference proteome</keyword>
<gene>
    <name evidence="1" type="ORF">Tco_0876690</name>
</gene>
<evidence type="ECO:0000313" key="2">
    <source>
        <dbReference type="Proteomes" id="UP001151760"/>
    </source>
</evidence>
<dbReference type="Proteomes" id="UP001151760">
    <property type="component" value="Unassembled WGS sequence"/>
</dbReference>
<comment type="caution">
    <text evidence="1">The sequence shown here is derived from an EMBL/GenBank/DDBJ whole genome shotgun (WGS) entry which is preliminary data.</text>
</comment>
<sequence length="163" mass="18596">MFIETILSSSQVFNGGGWFENSAVRLPSAKEDMFNGRGWFGLDAITRFYRVDLYSCLFRQYGSVKTQGECSSGGSRVKEGYAYGCSSFQEDIGIQNVAFSSLSCEAGSLLFWLDKRKIRLRLAMLYVKKTNKCNSMLRGDIRTRSVENETVAIFNLYILFKFW</sequence>
<reference evidence="1" key="2">
    <citation type="submission" date="2022-01" db="EMBL/GenBank/DDBJ databases">
        <authorList>
            <person name="Yamashiro T."/>
            <person name="Shiraishi A."/>
            <person name="Satake H."/>
            <person name="Nakayama K."/>
        </authorList>
    </citation>
    <scope>NUCLEOTIDE SEQUENCE</scope>
</reference>
<organism evidence="1 2">
    <name type="scientific">Tanacetum coccineum</name>
    <dbReference type="NCBI Taxonomy" id="301880"/>
    <lineage>
        <taxon>Eukaryota</taxon>
        <taxon>Viridiplantae</taxon>
        <taxon>Streptophyta</taxon>
        <taxon>Embryophyta</taxon>
        <taxon>Tracheophyta</taxon>
        <taxon>Spermatophyta</taxon>
        <taxon>Magnoliopsida</taxon>
        <taxon>eudicotyledons</taxon>
        <taxon>Gunneridae</taxon>
        <taxon>Pentapetalae</taxon>
        <taxon>asterids</taxon>
        <taxon>campanulids</taxon>
        <taxon>Asterales</taxon>
        <taxon>Asteraceae</taxon>
        <taxon>Asteroideae</taxon>
        <taxon>Anthemideae</taxon>
        <taxon>Anthemidinae</taxon>
        <taxon>Tanacetum</taxon>
    </lineage>
</organism>
<name>A0ABQ5BY93_9ASTR</name>
<reference evidence="1" key="1">
    <citation type="journal article" date="2022" name="Int. J. Mol. Sci.">
        <title>Draft Genome of Tanacetum Coccineum: Genomic Comparison of Closely Related Tanacetum-Family Plants.</title>
        <authorList>
            <person name="Yamashiro T."/>
            <person name="Shiraishi A."/>
            <person name="Nakayama K."/>
            <person name="Satake H."/>
        </authorList>
    </citation>
    <scope>NUCLEOTIDE SEQUENCE</scope>
</reference>